<dbReference type="InterPro" id="IPR018683">
    <property type="entry name" value="DUF2169"/>
</dbReference>
<dbReference type="Pfam" id="PF09937">
    <property type="entry name" value="DUF2169"/>
    <property type="match status" value="1"/>
</dbReference>
<protein>
    <submittedName>
        <fullName evidence="3">DUF2169 domain-containing protein</fullName>
    </submittedName>
</protein>
<name>A0ABT0YQB0_9BURK</name>
<keyword evidence="4" id="KW-1185">Reference proteome</keyword>
<keyword evidence="1" id="KW-0677">Repeat</keyword>
<dbReference type="Proteomes" id="UP001165541">
    <property type="component" value="Unassembled WGS sequence"/>
</dbReference>
<dbReference type="Gene3D" id="2.160.20.80">
    <property type="entry name" value="E3 ubiquitin-protein ligase SopA"/>
    <property type="match status" value="2"/>
</dbReference>
<dbReference type="SUPFAM" id="SSF141571">
    <property type="entry name" value="Pentapeptide repeat-like"/>
    <property type="match status" value="2"/>
</dbReference>
<dbReference type="PANTHER" id="PTHR47485:SF1">
    <property type="entry name" value="THYLAKOID LUMENAL 17.4 KDA PROTEIN, CHLOROPLASTIC"/>
    <property type="match status" value="1"/>
</dbReference>
<feature type="domain" description="DUF2169" evidence="2">
    <location>
        <begin position="21"/>
        <end position="296"/>
    </location>
</feature>
<evidence type="ECO:0000313" key="4">
    <source>
        <dbReference type="Proteomes" id="UP001165541"/>
    </source>
</evidence>
<organism evidence="3 4">
    <name type="scientific">Caldimonas mangrovi</name>
    <dbReference type="NCBI Taxonomy" id="2944811"/>
    <lineage>
        <taxon>Bacteria</taxon>
        <taxon>Pseudomonadati</taxon>
        <taxon>Pseudomonadota</taxon>
        <taxon>Betaproteobacteria</taxon>
        <taxon>Burkholderiales</taxon>
        <taxon>Sphaerotilaceae</taxon>
        <taxon>Caldimonas</taxon>
    </lineage>
</organism>
<accession>A0ABT0YQB0</accession>
<sequence length="893" mass="96541">MRVIKPQHLSVLHRCFERQQRAYLGIAVLGYVPLQMEPALLPEQELWQEVPPLLDPQVPLDAALPKTGGEFVLVGEACAPQGQPVPGLKVEARVGGLHKALHVFGPRYWVSGRATAPMPFESLPLGWGLAYGGAEVPENPLGKGTQLEETAHGRLQPLPQVEYPHAPSQGPGKAVPPASFAPIPGQWPQRKRFDGTYDDAWLKTQYPAPPQDFNWRYHGIASEDQWQPEPFQGDERIELIHMHPDHPRIEGRLPGIKPVIAVRTRTQGAGQARFVDGRLTTLWLFPRLQRMVMIWHALLEVDNEFADEVDLLMAAAEWSDRPRPREAYVQAIDARLDENTGALKMLDDHELLPEGLATPNEAILRHKRLLGPSGAALDELGSRLQAAQNELQAQLAKAVPAQSLAHAGTKAAEVRKAMGVPELPARLPQDPKGLIDAMQAIEKQLLPKAQWKAAIEARTQAAVQAAQREMAAQGTPLASLEAMLKPKPSLASFSPTQAIAQLEQALARSGGGAPVDPRLKALAAQAEKVQGPMLRASAHLQPAPAMLEGETALRWREGAARAQAQGRSFAGMKLKGADFSGLDLAHADFSGAELEGVNFKGATLTGANFGQASLAHAVLEEAKLDGANFAQANLGRAKLNKASCVGCNFEGATLQHTVLEDTILFGSKLAGATVLEVRASRSHWVQVDLTQAVILKSMFIDAVFSQATLTRASFIEVQLRGCDFTGARLESADFVTCPADGSRFDACHAHNARFVHGTSLRRTSFKDAQVDQACLRGMPLDAANFMNAQMAGSDLSEAQCPGANFYRSHLKGALLMKGNFQKAVLRGANLMQAVMQHAQLQGADLQGANLFAADLMRIDVDEHTRFDAAFMAKARMHPQRKAGRGAGNTGGAA</sequence>
<proteinExistence type="predicted"/>
<evidence type="ECO:0000313" key="3">
    <source>
        <dbReference type="EMBL" id="MCM5680916.1"/>
    </source>
</evidence>
<dbReference type="PANTHER" id="PTHR47485">
    <property type="entry name" value="THYLAKOID LUMENAL 17.4 KDA PROTEIN, CHLOROPLASTIC"/>
    <property type="match status" value="1"/>
</dbReference>
<evidence type="ECO:0000256" key="1">
    <source>
        <dbReference type="ARBA" id="ARBA00022737"/>
    </source>
</evidence>
<dbReference type="InterPro" id="IPR001646">
    <property type="entry name" value="5peptide_repeat"/>
</dbReference>
<gene>
    <name evidence="3" type="ORF">M8A51_15425</name>
</gene>
<dbReference type="Pfam" id="PF00805">
    <property type="entry name" value="Pentapeptide"/>
    <property type="match status" value="5"/>
</dbReference>
<dbReference type="EMBL" id="JAMKFE010000009">
    <property type="protein sequence ID" value="MCM5680916.1"/>
    <property type="molecule type" value="Genomic_DNA"/>
</dbReference>
<comment type="caution">
    <text evidence="3">The sequence shown here is derived from an EMBL/GenBank/DDBJ whole genome shotgun (WGS) entry which is preliminary data.</text>
</comment>
<reference evidence="3" key="1">
    <citation type="submission" date="2022-05" db="EMBL/GenBank/DDBJ databases">
        <title>Schlegelella sp. nov., isolated from mangrove soil.</title>
        <authorList>
            <person name="Liu Y."/>
            <person name="Ge X."/>
            <person name="Liu W."/>
        </authorList>
    </citation>
    <scope>NUCLEOTIDE SEQUENCE</scope>
    <source>
        <strain evidence="3">S2-27</strain>
    </source>
</reference>
<evidence type="ECO:0000259" key="2">
    <source>
        <dbReference type="Pfam" id="PF09937"/>
    </source>
</evidence>
<dbReference type="RefSeq" id="WP_251779367.1">
    <property type="nucleotide sequence ID" value="NZ_JAMKFE010000009.1"/>
</dbReference>